<proteinExistence type="inferred from homology"/>
<organism evidence="20 21">
    <name type="scientific">Oscillochloris trichoides DG-6</name>
    <dbReference type="NCBI Taxonomy" id="765420"/>
    <lineage>
        <taxon>Bacteria</taxon>
        <taxon>Bacillati</taxon>
        <taxon>Chloroflexota</taxon>
        <taxon>Chloroflexia</taxon>
        <taxon>Chloroflexales</taxon>
        <taxon>Chloroflexineae</taxon>
        <taxon>Oscillochloridaceae</taxon>
        <taxon>Oscillochloris</taxon>
    </lineage>
</organism>
<evidence type="ECO:0000256" key="18">
    <source>
        <dbReference type="PIRSR" id="PIRSR006135-1"/>
    </source>
</evidence>
<keyword evidence="11" id="KW-0808">Transferase</keyword>
<dbReference type="eggNOG" id="COG2087">
    <property type="taxonomic scope" value="Bacteria"/>
</dbReference>
<comment type="caution">
    <text evidence="20">The sequence shown here is derived from an EMBL/GenBank/DDBJ whole genome shotgun (WGS) entry which is preliminary data.</text>
</comment>
<evidence type="ECO:0000256" key="16">
    <source>
        <dbReference type="ARBA" id="ARBA00029570"/>
    </source>
</evidence>
<evidence type="ECO:0000256" key="3">
    <source>
        <dbReference type="ARBA" id="ARBA00001522"/>
    </source>
</evidence>
<dbReference type="PANTHER" id="PTHR34848">
    <property type="match status" value="1"/>
</dbReference>
<feature type="active site" description="GMP-histidine intermediate" evidence="18">
    <location>
        <position position="50"/>
    </location>
</feature>
<evidence type="ECO:0000256" key="13">
    <source>
        <dbReference type="ARBA" id="ARBA00022777"/>
    </source>
</evidence>
<dbReference type="GO" id="GO:0008820">
    <property type="term" value="F:cobinamide phosphate guanylyltransferase activity"/>
    <property type="evidence" value="ECO:0007669"/>
    <property type="project" value="UniProtKB-EC"/>
</dbReference>
<dbReference type="GO" id="GO:0005525">
    <property type="term" value="F:GTP binding"/>
    <property type="evidence" value="ECO:0007669"/>
    <property type="project" value="UniProtKB-KW"/>
</dbReference>
<dbReference type="GO" id="GO:0043752">
    <property type="term" value="F:adenosylcobinamide kinase activity"/>
    <property type="evidence" value="ECO:0007669"/>
    <property type="project" value="UniProtKB-EC"/>
</dbReference>
<evidence type="ECO:0000256" key="10">
    <source>
        <dbReference type="ARBA" id="ARBA00022573"/>
    </source>
</evidence>
<comment type="similarity">
    <text evidence="7">Belongs to the CobU/CobP family.</text>
</comment>
<evidence type="ECO:0000256" key="17">
    <source>
        <dbReference type="ARBA" id="ARBA00030571"/>
    </source>
</evidence>
<keyword evidence="20" id="KW-0548">Nucleotidyltransferase</keyword>
<dbReference type="STRING" id="765420.OSCT_2398"/>
<evidence type="ECO:0000256" key="8">
    <source>
        <dbReference type="ARBA" id="ARBA00012016"/>
    </source>
</evidence>
<dbReference type="InterPro" id="IPR003203">
    <property type="entry name" value="CobU/CobP"/>
</dbReference>
<evidence type="ECO:0000256" key="12">
    <source>
        <dbReference type="ARBA" id="ARBA00022741"/>
    </source>
</evidence>
<dbReference type="InterPro" id="IPR027417">
    <property type="entry name" value="P-loop_NTPase"/>
</dbReference>
<dbReference type="Pfam" id="PF02283">
    <property type="entry name" value="CobU"/>
    <property type="match status" value="1"/>
</dbReference>
<dbReference type="Proteomes" id="UP000054010">
    <property type="component" value="Unassembled WGS sequence"/>
</dbReference>
<protein>
    <recommendedName>
        <fullName evidence="16">Adenosylcobinamide kinase</fullName>
        <ecNumber evidence="8">2.7.1.156</ecNumber>
        <ecNumber evidence="9">2.7.7.62</ecNumber>
    </recommendedName>
    <alternativeName>
        <fullName evidence="17">Adenosylcobinamide-phosphate guanylyltransferase</fullName>
    </alternativeName>
</protein>
<dbReference type="EC" id="2.7.7.62" evidence="9"/>
<dbReference type="EMBL" id="ADVR01000106">
    <property type="protein sequence ID" value="EFO79713.1"/>
    <property type="molecule type" value="Genomic_DNA"/>
</dbReference>
<feature type="binding site" evidence="19">
    <location>
        <begin position="9"/>
        <end position="16"/>
    </location>
    <ligand>
        <name>GTP</name>
        <dbReference type="ChEBI" id="CHEBI:37565"/>
    </ligand>
</feature>
<comment type="pathway">
    <text evidence="6">Cofactor biosynthesis; adenosylcobalamin biosynthesis; adenosylcobalamin from cob(II)yrinate a,c-diamide: step 5/7.</text>
</comment>
<dbReference type="EC" id="2.7.1.156" evidence="8"/>
<dbReference type="PIRSF" id="PIRSF006135">
    <property type="entry name" value="CobU"/>
    <property type="match status" value="1"/>
</dbReference>
<accession>E1IGE7</accession>
<dbReference type="AlphaFoldDB" id="E1IGE7"/>
<dbReference type="SUPFAM" id="SSF52540">
    <property type="entry name" value="P-loop containing nucleoside triphosphate hydrolases"/>
    <property type="match status" value="1"/>
</dbReference>
<dbReference type="NCBIfam" id="NF004469">
    <property type="entry name" value="PRK05800.1"/>
    <property type="match status" value="1"/>
</dbReference>
<dbReference type="Gene3D" id="3.40.50.300">
    <property type="entry name" value="P-loop containing nucleotide triphosphate hydrolases"/>
    <property type="match status" value="1"/>
</dbReference>
<keyword evidence="10" id="KW-0169">Cobalamin biosynthesis</keyword>
<evidence type="ECO:0000256" key="7">
    <source>
        <dbReference type="ARBA" id="ARBA00007490"/>
    </source>
</evidence>
<evidence type="ECO:0000256" key="4">
    <source>
        <dbReference type="ARBA" id="ARBA00003889"/>
    </source>
</evidence>
<comment type="catalytic activity">
    <reaction evidence="3">
        <text>adenosylcob(III)inamide + GTP = adenosylcob(III)inamide phosphate + GDP + H(+)</text>
        <dbReference type="Rhea" id="RHEA:15765"/>
        <dbReference type="ChEBI" id="CHEBI:2480"/>
        <dbReference type="ChEBI" id="CHEBI:15378"/>
        <dbReference type="ChEBI" id="CHEBI:37565"/>
        <dbReference type="ChEBI" id="CHEBI:58189"/>
        <dbReference type="ChEBI" id="CHEBI:58502"/>
        <dbReference type="EC" id="2.7.1.156"/>
    </reaction>
</comment>
<evidence type="ECO:0000256" key="15">
    <source>
        <dbReference type="ARBA" id="ARBA00023134"/>
    </source>
</evidence>
<comment type="catalytic activity">
    <reaction evidence="1">
        <text>adenosylcob(III)inamide + ATP = adenosylcob(III)inamide phosphate + ADP + H(+)</text>
        <dbReference type="Rhea" id="RHEA:15769"/>
        <dbReference type="ChEBI" id="CHEBI:2480"/>
        <dbReference type="ChEBI" id="CHEBI:15378"/>
        <dbReference type="ChEBI" id="CHEBI:30616"/>
        <dbReference type="ChEBI" id="CHEBI:58502"/>
        <dbReference type="ChEBI" id="CHEBI:456216"/>
        <dbReference type="EC" id="2.7.1.156"/>
    </reaction>
</comment>
<keyword evidence="15 19" id="KW-0342">GTP-binding</keyword>
<keyword evidence="13" id="KW-0418">Kinase</keyword>
<feature type="binding site" evidence="19">
    <location>
        <position position="83"/>
    </location>
    <ligand>
        <name>GTP</name>
        <dbReference type="ChEBI" id="CHEBI:37565"/>
    </ligand>
</feature>
<gene>
    <name evidence="20" type="ORF">OSCT_2398</name>
</gene>
<name>E1IGE7_9CHLR</name>
<dbReference type="OrthoDB" id="9799422at2"/>
<comment type="catalytic activity">
    <reaction evidence="2">
        <text>adenosylcob(III)inamide phosphate + GTP + H(+) = adenosylcob(III)inamide-GDP + diphosphate</text>
        <dbReference type="Rhea" id="RHEA:22712"/>
        <dbReference type="ChEBI" id="CHEBI:15378"/>
        <dbReference type="ChEBI" id="CHEBI:33019"/>
        <dbReference type="ChEBI" id="CHEBI:37565"/>
        <dbReference type="ChEBI" id="CHEBI:58502"/>
        <dbReference type="ChEBI" id="CHEBI:60487"/>
        <dbReference type="EC" id="2.7.7.62"/>
    </reaction>
</comment>
<reference evidence="20 21" key="1">
    <citation type="journal article" date="2011" name="J. Bacteriol.">
        <title>Draft genome sequence of the anoxygenic filamentous phototrophic bacterium Oscillochloris trichoides subsp. DG-6.</title>
        <authorList>
            <person name="Kuznetsov B.B."/>
            <person name="Ivanovsky R.N."/>
            <person name="Keppen O.I."/>
            <person name="Sukhacheva M.V."/>
            <person name="Bumazhkin B.K."/>
            <person name="Patutina E.O."/>
            <person name="Beletsky A.V."/>
            <person name="Mardanov A.V."/>
            <person name="Baslerov R.V."/>
            <person name="Panteleeva A.N."/>
            <person name="Kolganova T.V."/>
            <person name="Ravin N.V."/>
            <person name="Skryabin K.G."/>
        </authorList>
    </citation>
    <scope>NUCLEOTIDE SEQUENCE [LARGE SCALE GENOMIC DNA]</scope>
    <source>
        <strain evidence="20 21">DG-6</strain>
    </source>
</reference>
<comment type="pathway">
    <text evidence="5">Cofactor biosynthesis; adenosylcobalamin biosynthesis; adenosylcobalamin from cob(II)yrinate a,c-diamide: step 6/7.</text>
</comment>
<dbReference type="GO" id="GO:0005524">
    <property type="term" value="F:ATP binding"/>
    <property type="evidence" value="ECO:0007669"/>
    <property type="project" value="UniProtKB-KW"/>
</dbReference>
<dbReference type="HOGENOM" id="CLU_094161_0_1_0"/>
<dbReference type="UniPathway" id="UPA00148">
    <property type="reaction ID" value="UER00236"/>
</dbReference>
<feature type="binding site" evidence="19">
    <location>
        <begin position="34"/>
        <end position="36"/>
    </location>
    <ligand>
        <name>GTP</name>
        <dbReference type="ChEBI" id="CHEBI:37565"/>
    </ligand>
</feature>
<evidence type="ECO:0000256" key="5">
    <source>
        <dbReference type="ARBA" id="ARBA00004692"/>
    </source>
</evidence>
<sequence>MSSITLFTGGARSGKSARAEQYARRLGEPIIYVATAEARDAEMVERIAHHQQRRPATWPTIEAPLAVAQALHAVPHGAVVLLDCLSLLVTNLLLAHEADPEPPIVAEVSAILAVAQTRDLHLIIVTNEVGMGIVPAYPLGRVYRDVLGRANQQVAAAADAVYLVVSGIPIEIKALAAAWAKEE</sequence>
<evidence type="ECO:0000256" key="6">
    <source>
        <dbReference type="ARBA" id="ARBA00005159"/>
    </source>
</evidence>
<evidence type="ECO:0000256" key="19">
    <source>
        <dbReference type="PIRSR" id="PIRSR006135-2"/>
    </source>
</evidence>
<keyword evidence="12 19" id="KW-0547">Nucleotide-binding</keyword>
<dbReference type="PANTHER" id="PTHR34848:SF1">
    <property type="entry name" value="BIFUNCTIONAL ADENOSYLCOBALAMIN BIOSYNTHESIS PROTEIN COBU"/>
    <property type="match status" value="1"/>
</dbReference>
<feature type="binding site" evidence="19">
    <location>
        <position position="62"/>
    </location>
    <ligand>
        <name>GTP</name>
        <dbReference type="ChEBI" id="CHEBI:37565"/>
    </ligand>
</feature>
<keyword evidence="14" id="KW-0067">ATP-binding</keyword>
<evidence type="ECO:0000256" key="11">
    <source>
        <dbReference type="ARBA" id="ARBA00022679"/>
    </source>
</evidence>
<keyword evidence="21" id="KW-1185">Reference proteome</keyword>
<dbReference type="CDD" id="cd00544">
    <property type="entry name" value="CobU"/>
    <property type="match status" value="1"/>
</dbReference>
<evidence type="ECO:0000256" key="1">
    <source>
        <dbReference type="ARBA" id="ARBA00000312"/>
    </source>
</evidence>
<evidence type="ECO:0000256" key="9">
    <source>
        <dbReference type="ARBA" id="ARBA00012523"/>
    </source>
</evidence>
<evidence type="ECO:0000313" key="21">
    <source>
        <dbReference type="Proteomes" id="UP000054010"/>
    </source>
</evidence>
<comment type="function">
    <text evidence="4">Catalyzes ATP-dependent phosphorylation of adenosylcobinamide and addition of GMP to adenosylcobinamide phosphate.</text>
</comment>
<evidence type="ECO:0000256" key="2">
    <source>
        <dbReference type="ARBA" id="ARBA00000711"/>
    </source>
</evidence>
<evidence type="ECO:0000313" key="20">
    <source>
        <dbReference type="EMBL" id="EFO79713.1"/>
    </source>
</evidence>
<dbReference type="GO" id="GO:0009236">
    <property type="term" value="P:cobalamin biosynthetic process"/>
    <property type="evidence" value="ECO:0007669"/>
    <property type="project" value="UniProtKB-UniPathway"/>
</dbReference>
<evidence type="ECO:0000256" key="14">
    <source>
        <dbReference type="ARBA" id="ARBA00022840"/>
    </source>
</evidence>